<dbReference type="GO" id="GO:0050660">
    <property type="term" value="F:flavin adenine dinucleotide binding"/>
    <property type="evidence" value="ECO:0007669"/>
    <property type="project" value="InterPro"/>
</dbReference>
<dbReference type="GO" id="GO:0003995">
    <property type="term" value="F:acyl-CoA dehydrogenase activity"/>
    <property type="evidence" value="ECO:0007669"/>
    <property type="project" value="InterPro"/>
</dbReference>
<evidence type="ECO:0000256" key="1">
    <source>
        <dbReference type="ARBA" id="ARBA00001974"/>
    </source>
</evidence>
<dbReference type="PROSITE" id="PS00072">
    <property type="entry name" value="ACYL_COA_DH_1"/>
    <property type="match status" value="1"/>
</dbReference>
<comment type="cofactor">
    <cofactor evidence="1 5">
        <name>FAD</name>
        <dbReference type="ChEBI" id="CHEBI:57692"/>
    </cofactor>
</comment>
<dbReference type="Pfam" id="PF02771">
    <property type="entry name" value="Acyl-CoA_dh_N"/>
    <property type="match status" value="1"/>
</dbReference>
<dbReference type="Gene3D" id="2.40.110.10">
    <property type="entry name" value="Butyryl-CoA Dehydrogenase, subunit A, domain 2"/>
    <property type="match status" value="1"/>
</dbReference>
<dbReference type="SUPFAM" id="SSF47203">
    <property type="entry name" value="Acyl-CoA dehydrogenase C-terminal domain-like"/>
    <property type="match status" value="1"/>
</dbReference>
<keyword evidence="5" id="KW-0560">Oxidoreductase</keyword>
<evidence type="ECO:0000256" key="4">
    <source>
        <dbReference type="ARBA" id="ARBA00022827"/>
    </source>
</evidence>
<organism evidence="9 10">
    <name type="scientific">Streptomyces noursei</name>
    <name type="common">Streptomyces albulus</name>
    <dbReference type="NCBI Taxonomy" id="1971"/>
    <lineage>
        <taxon>Bacteria</taxon>
        <taxon>Bacillati</taxon>
        <taxon>Actinomycetota</taxon>
        <taxon>Actinomycetes</taxon>
        <taxon>Kitasatosporales</taxon>
        <taxon>Streptomycetaceae</taxon>
        <taxon>Streptomyces</taxon>
    </lineage>
</organism>
<comment type="caution">
    <text evidence="9">The sequence shown here is derived from an EMBL/GenBank/DDBJ whole genome shotgun (WGS) entry which is preliminary data.</text>
</comment>
<evidence type="ECO:0000259" key="6">
    <source>
        <dbReference type="Pfam" id="PF00441"/>
    </source>
</evidence>
<dbReference type="AlphaFoldDB" id="A0A2N8PGA7"/>
<evidence type="ECO:0000256" key="5">
    <source>
        <dbReference type="RuleBase" id="RU362125"/>
    </source>
</evidence>
<dbReference type="Gene3D" id="1.20.140.10">
    <property type="entry name" value="Butyryl-CoA Dehydrogenase, subunit A, domain 3"/>
    <property type="match status" value="1"/>
</dbReference>
<dbReference type="InterPro" id="IPR036250">
    <property type="entry name" value="AcylCo_DH-like_C"/>
</dbReference>
<keyword evidence="10" id="KW-1185">Reference proteome</keyword>
<reference evidence="10" key="1">
    <citation type="submission" date="2015-09" db="EMBL/GenBank/DDBJ databases">
        <authorList>
            <person name="Graham D.E."/>
            <person name="Mahan K.M."/>
            <person name="Klingeman D.M."/>
            <person name="Fida T."/>
            <person name="Giannone R.J."/>
            <person name="Hettich R.L."/>
            <person name="Parry R.J."/>
            <person name="Spain J.C."/>
        </authorList>
    </citation>
    <scope>NUCLEOTIDE SEQUENCE [LARGE SCALE GENOMIC DNA]</scope>
    <source>
        <strain evidence="10">JCM 4701</strain>
    </source>
</reference>
<proteinExistence type="inferred from homology"/>
<gene>
    <name evidence="9" type="ORF">AOB60_03260</name>
</gene>
<accession>A0A2N8PGA7</accession>
<evidence type="ECO:0000259" key="7">
    <source>
        <dbReference type="Pfam" id="PF02770"/>
    </source>
</evidence>
<dbReference type="InterPro" id="IPR009075">
    <property type="entry name" value="AcylCo_DH/oxidase_C"/>
</dbReference>
<dbReference type="InterPro" id="IPR006089">
    <property type="entry name" value="Acyl-CoA_DH_CS"/>
</dbReference>
<evidence type="ECO:0000259" key="8">
    <source>
        <dbReference type="Pfam" id="PF02771"/>
    </source>
</evidence>
<dbReference type="PANTHER" id="PTHR43884">
    <property type="entry name" value="ACYL-COA DEHYDROGENASE"/>
    <property type="match status" value="1"/>
</dbReference>
<feature type="domain" description="Acyl-CoA oxidase/dehydrogenase middle" evidence="7">
    <location>
        <begin position="131"/>
        <end position="223"/>
    </location>
</feature>
<dbReference type="Proteomes" id="UP000236047">
    <property type="component" value="Unassembled WGS sequence"/>
</dbReference>
<dbReference type="Pfam" id="PF02770">
    <property type="entry name" value="Acyl-CoA_dh_M"/>
    <property type="match status" value="1"/>
</dbReference>
<comment type="similarity">
    <text evidence="2 5">Belongs to the acyl-CoA dehydrogenase family.</text>
</comment>
<feature type="domain" description="Acyl-CoA dehydrogenase/oxidase C-terminal" evidence="6">
    <location>
        <begin position="235"/>
        <end position="384"/>
    </location>
</feature>
<evidence type="ECO:0000313" key="10">
    <source>
        <dbReference type="Proteomes" id="UP000236047"/>
    </source>
</evidence>
<keyword evidence="4 5" id="KW-0274">FAD</keyword>
<dbReference type="PANTHER" id="PTHR43884:SF22">
    <property type="entry name" value="BLR3437 PROTEIN"/>
    <property type="match status" value="1"/>
</dbReference>
<dbReference type="Pfam" id="PF00441">
    <property type="entry name" value="Acyl-CoA_dh_1"/>
    <property type="match status" value="1"/>
</dbReference>
<dbReference type="RefSeq" id="WP_102922745.1">
    <property type="nucleotide sequence ID" value="NZ_LJSN01000002.1"/>
</dbReference>
<keyword evidence="3 5" id="KW-0285">Flavoprotein</keyword>
<feature type="domain" description="Acyl-CoA dehydrogenase/oxidase N-terminal" evidence="8">
    <location>
        <begin position="23"/>
        <end position="126"/>
    </location>
</feature>
<sequence>MPSPTTVPSTFDTHLLALPLYEDHHRELAQRLVTWCAEQREVLAGAGRPETVGRRILRALGDGGWLAFLDGGPDDYRALCLAREALAYADDLADYAFSIQALSATPLRRFGTDEQRRRYLPGLAAGTLCGAFAVSEEAAGSDVASIGLAARETASGWLLNGAKAWIANAGIADVYTVIARTGPGPGAFGLSAFLVPSDTPGLRVEPVPMIAPRALGHLVFDDCALPPEALLGARGGGYPIAMEVLGRFRMTVGAAALGFARRAADAALARSRERPMQGGKLFDLPTVRAAFAEMEVKLDAAALLVARSAWEIDRGSPRYARHSSVAKLYATEAAQQIVDSAVQVFGAAGLVHDSLLERLYRQIRSLRIYEGSSEVQRAIIAAAIDPDRTPRGAS</sequence>
<dbReference type="InterPro" id="IPR037069">
    <property type="entry name" value="AcylCoA_DH/ox_N_sf"/>
</dbReference>
<dbReference type="InterPro" id="IPR046373">
    <property type="entry name" value="Acyl-CoA_Oxase/DH_mid-dom_sf"/>
</dbReference>
<evidence type="ECO:0000313" key="9">
    <source>
        <dbReference type="EMBL" id="PNE40064.1"/>
    </source>
</evidence>
<dbReference type="Gene3D" id="1.10.540.10">
    <property type="entry name" value="Acyl-CoA dehydrogenase/oxidase, N-terminal domain"/>
    <property type="match status" value="1"/>
</dbReference>
<dbReference type="InterPro" id="IPR006091">
    <property type="entry name" value="Acyl-CoA_Oxase/DH_mid-dom"/>
</dbReference>
<evidence type="ECO:0000256" key="2">
    <source>
        <dbReference type="ARBA" id="ARBA00009347"/>
    </source>
</evidence>
<evidence type="ECO:0000256" key="3">
    <source>
        <dbReference type="ARBA" id="ARBA00022630"/>
    </source>
</evidence>
<name>A0A2N8PGA7_STRNR</name>
<dbReference type="InterPro" id="IPR009100">
    <property type="entry name" value="AcylCoA_DH/oxidase_NM_dom_sf"/>
</dbReference>
<dbReference type="InterPro" id="IPR013786">
    <property type="entry name" value="AcylCoA_DH/ox_N"/>
</dbReference>
<dbReference type="SUPFAM" id="SSF56645">
    <property type="entry name" value="Acyl-CoA dehydrogenase NM domain-like"/>
    <property type="match status" value="1"/>
</dbReference>
<dbReference type="EMBL" id="LJSN01000002">
    <property type="protein sequence ID" value="PNE40064.1"/>
    <property type="molecule type" value="Genomic_DNA"/>
</dbReference>
<protein>
    <submittedName>
        <fullName evidence="9">Acyl-CoA dehydrogenase</fullName>
    </submittedName>
</protein>